<name>A0A2Z4GEW9_9BACT</name>
<dbReference type="InterPro" id="IPR013785">
    <property type="entry name" value="Aldolase_TIM"/>
</dbReference>
<dbReference type="PANTHER" id="PTHR30246">
    <property type="entry name" value="2-KETO-3-DEOXY-6-PHOSPHOGLUCONATE ALDOLASE"/>
    <property type="match status" value="1"/>
</dbReference>
<evidence type="ECO:0000256" key="1">
    <source>
        <dbReference type="ARBA" id="ARBA00004761"/>
    </source>
</evidence>
<dbReference type="Pfam" id="PF01081">
    <property type="entry name" value="Aldolase"/>
    <property type="match status" value="1"/>
</dbReference>
<evidence type="ECO:0000313" key="6">
    <source>
        <dbReference type="EMBL" id="AWV99597.1"/>
    </source>
</evidence>
<protein>
    <submittedName>
        <fullName evidence="6">Keto-deoxy-phosphogluconate aldolase</fullName>
        <ecNumber evidence="6">4.1.2.14</ecNumber>
        <ecNumber evidence="6">4.1.3.16</ecNumber>
    </submittedName>
</protein>
<keyword evidence="5" id="KW-0119">Carbohydrate metabolism</keyword>
<dbReference type="AlphaFoldDB" id="A0A2Z4GEW9"/>
<dbReference type="CDD" id="cd00452">
    <property type="entry name" value="KDPG_aldolase"/>
    <property type="match status" value="1"/>
</dbReference>
<evidence type="ECO:0000313" key="7">
    <source>
        <dbReference type="Proteomes" id="UP000249873"/>
    </source>
</evidence>
<evidence type="ECO:0000256" key="2">
    <source>
        <dbReference type="ARBA" id="ARBA00006906"/>
    </source>
</evidence>
<dbReference type="PANTHER" id="PTHR30246:SF1">
    <property type="entry name" value="2-DEHYDRO-3-DEOXY-6-PHOSPHOGALACTONATE ALDOLASE-RELATED"/>
    <property type="match status" value="1"/>
</dbReference>
<keyword evidence="7" id="KW-1185">Reference proteome</keyword>
<evidence type="ECO:0000256" key="4">
    <source>
        <dbReference type="ARBA" id="ARBA00023239"/>
    </source>
</evidence>
<dbReference type="SUPFAM" id="SSF51569">
    <property type="entry name" value="Aldolase"/>
    <property type="match status" value="1"/>
</dbReference>
<dbReference type="EC" id="4.1.3.16" evidence="6"/>
<comment type="similarity">
    <text evidence="2">Belongs to the KHG/KDPG aldolase family.</text>
</comment>
<dbReference type="GO" id="GO:0008700">
    <property type="term" value="F:(R,S)-4-hydroxy-2-oxoglutarate aldolase activity"/>
    <property type="evidence" value="ECO:0007669"/>
    <property type="project" value="UniProtKB-EC"/>
</dbReference>
<sequence length="213" mass="23440">MEEMFFKELLKDKILAAVTLESSQDALFVAEALLKGGLNVMEVPLRTKDAFKAITLIKKEFPEMKIGAGTILRKEQIAALVDIGVDFGLSAGFNENLVEEIAKSKLPYIPGVFSPSEIERAYEFGFKVQKVFPIGQLGGTKYLKAISGPYGHLGLKFIPMGGVNQENFTDYIKIGNVIAAGGSWMVNKELIRNKEFKAIEDGVRALINISHAR</sequence>
<comment type="pathway">
    <text evidence="1">Carbohydrate acid metabolism.</text>
</comment>
<dbReference type="Gene3D" id="3.20.20.70">
    <property type="entry name" value="Aldolase class I"/>
    <property type="match status" value="1"/>
</dbReference>
<dbReference type="Proteomes" id="UP000249873">
    <property type="component" value="Chromosome"/>
</dbReference>
<dbReference type="OrthoDB" id="9802667at2"/>
<evidence type="ECO:0000256" key="3">
    <source>
        <dbReference type="ARBA" id="ARBA00011233"/>
    </source>
</evidence>
<dbReference type="EC" id="4.1.2.14" evidence="6"/>
<proteinExistence type="inferred from homology"/>
<dbReference type="EMBL" id="CP029480">
    <property type="protein sequence ID" value="AWV99597.1"/>
    <property type="molecule type" value="Genomic_DNA"/>
</dbReference>
<dbReference type="GO" id="GO:0008675">
    <property type="term" value="F:2-dehydro-3-deoxy-phosphogluconate aldolase activity"/>
    <property type="evidence" value="ECO:0007669"/>
    <property type="project" value="UniProtKB-EC"/>
</dbReference>
<organism evidence="6 7">
    <name type="scientific">Arcticibacterium luteifluviistationis</name>
    <dbReference type="NCBI Taxonomy" id="1784714"/>
    <lineage>
        <taxon>Bacteria</taxon>
        <taxon>Pseudomonadati</taxon>
        <taxon>Bacteroidota</taxon>
        <taxon>Cytophagia</taxon>
        <taxon>Cytophagales</taxon>
        <taxon>Leadbetterellaceae</taxon>
        <taxon>Arcticibacterium</taxon>
    </lineage>
</organism>
<accession>A0A2Z4GEW9</accession>
<reference evidence="6 7" key="1">
    <citation type="submission" date="2018-05" db="EMBL/GenBank/DDBJ databases">
        <title>Complete genome sequence of Arcticibacterium luteifluviistationis SM1504T, a cytophagaceae bacterium isolated from Arctic surface seawater.</title>
        <authorList>
            <person name="Li Y."/>
            <person name="Qin Q.-L."/>
        </authorList>
    </citation>
    <scope>NUCLEOTIDE SEQUENCE [LARGE SCALE GENOMIC DNA]</scope>
    <source>
        <strain evidence="6 7">SM1504</strain>
    </source>
</reference>
<dbReference type="NCBIfam" id="TIGR01182">
    <property type="entry name" value="eda"/>
    <property type="match status" value="1"/>
</dbReference>
<evidence type="ECO:0000256" key="5">
    <source>
        <dbReference type="ARBA" id="ARBA00023277"/>
    </source>
</evidence>
<gene>
    <name evidence="6" type="ORF">DJ013_16035</name>
</gene>
<comment type="subunit">
    <text evidence="3">Homotrimer.</text>
</comment>
<keyword evidence="4 6" id="KW-0456">Lyase</keyword>
<dbReference type="InterPro" id="IPR000887">
    <property type="entry name" value="Aldlse_KDPG_KHG"/>
</dbReference>
<dbReference type="KEGG" id="als:DJ013_16035"/>